<dbReference type="EMBL" id="AHHD01000262">
    <property type="protein sequence ID" value="EKG16751.1"/>
    <property type="molecule type" value="Genomic_DNA"/>
</dbReference>
<protein>
    <submittedName>
        <fullName evidence="2">Uncharacterized protein</fullName>
    </submittedName>
</protein>
<organism evidence="2 3">
    <name type="scientific">Macrophomina phaseolina (strain MS6)</name>
    <name type="common">Charcoal rot fungus</name>
    <dbReference type="NCBI Taxonomy" id="1126212"/>
    <lineage>
        <taxon>Eukaryota</taxon>
        <taxon>Fungi</taxon>
        <taxon>Dikarya</taxon>
        <taxon>Ascomycota</taxon>
        <taxon>Pezizomycotina</taxon>
        <taxon>Dothideomycetes</taxon>
        <taxon>Dothideomycetes incertae sedis</taxon>
        <taxon>Botryosphaeriales</taxon>
        <taxon>Botryosphaeriaceae</taxon>
        <taxon>Macrophomina</taxon>
    </lineage>
</organism>
<evidence type="ECO:0000256" key="1">
    <source>
        <dbReference type="SAM" id="MobiDB-lite"/>
    </source>
</evidence>
<dbReference type="InParanoid" id="K2R364"/>
<comment type="caution">
    <text evidence="2">The sequence shown here is derived from an EMBL/GenBank/DDBJ whole genome shotgun (WGS) entry which is preliminary data.</text>
</comment>
<proteinExistence type="predicted"/>
<accession>K2R364</accession>
<dbReference type="Proteomes" id="UP000007129">
    <property type="component" value="Unassembled WGS sequence"/>
</dbReference>
<evidence type="ECO:0000313" key="3">
    <source>
        <dbReference type="Proteomes" id="UP000007129"/>
    </source>
</evidence>
<gene>
    <name evidence="2" type="ORF">MPH_06041</name>
</gene>
<dbReference type="AlphaFoldDB" id="K2R364"/>
<name>K2R364_MACPH</name>
<dbReference type="VEuPathDB" id="FungiDB:MPH_06041"/>
<sequence length="149" mass="17399">MLATVTLPKLAVADVIKREAALSRCSNPSRVRHRYRSRPKGICRERERKEGNWQLSKRTRRDVSAHVTIPSANFSSEGPYVCFRPQPPGTKRSRDPWMPNPNLAHKLRPERHVSMKKKKKKTWSNRPMKERRCGTGRLECMQLLQEVKE</sequence>
<reference evidence="2 3" key="1">
    <citation type="journal article" date="2012" name="BMC Genomics">
        <title>Tools to kill: Genome of one of the most destructive plant pathogenic fungi Macrophomina phaseolina.</title>
        <authorList>
            <person name="Islam M.S."/>
            <person name="Haque M.S."/>
            <person name="Islam M.M."/>
            <person name="Emdad E.M."/>
            <person name="Halim A."/>
            <person name="Hossen Q.M.M."/>
            <person name="Hossain M.Z."/>
            <person name="Ahmed B."/>
            <person name="Rahim S."/>
            <person name="Rahman M.S."/>
            <person name="Alam M.M."/>
            <person name="Hou S."/>
            <person name="Wan X."/>
            <person name="Saito J.A."/>
            <person name="Alam M."/>
        </authorList>
    </citation>
    <scope>NUCLEOTIDE SEQUENCE [LARGE SCALE GENOMIC DNA]</scope>
    <source>
        <strain evidence="2 3">MS6</strain>
    </source>
</reference>
<feature type="region of interest" description="Disordered" evidence="1">
    <location>
        <begin position="80"/>
        <end position="105"/>
    </location>
</feature>
<evidence type="ECO:0000313" key="2">
    <source>
        <dbReference type="EMBL" id="EKG16751.1"/>
    </source>
</evidence>
<dbReference type="HOGENOM" id="CLU_1750034_0_0_1"/>